<dbReference type="STRING" id="79883.GCA_001636495_01068"/>
<gene>
    <name evidence="3" type="ORF">FZC76_06445</name>
</gene>
<dbReference type="PANTHER" id="PTHR12526">
    <property type="entry name" value="GLYCOSYLTRANSFERASE"/>
    <property type="match status" value="1"/>
</dbReference>
<keyword evidence="3" id="KW-0808">Transferase</keyword>
<proteinExistence type="predicted"/>
<comment type="caution">
    <text evidence="3">The sequence shown here is derived from an EMBL/GenBank/DDBJ whole genome shotgun (WGS) entry which is preliminary data.</text>
</comment>
<evidence type="ECO:0000259" key="1">
    <source>
        <dbReference type="Pfam" id="PF00534"/>
    </source>
</evidence>
<accession>A0A5D4T2R3</accession>
<dbReference type="CDD" id="cd03811">
    <property type="entry name" value="GT4_GT28_WabH-like"/>
    <property type="match status" value="1"/>
</dbReference>
<dbReference type="RefSeq" id="WP_148987424.1">
    <property type="nucleotide sequence ID" value="NZ_VTEV01000002.1"/>
</dbReference>
<protein>
    <submittedName>
        <fullName evidence="3">Glycosyltransferase</fullName>
    </submittedName>
</protein>
<feature type="domain" description="Glycosyl transferase family 1" evidence="1">
    <location>
        <begin position="190"/>
        <end position="336"/>
    </location>
</feature>
<dbReference type="InterPro" id="IPR001296">
    <property type="entry name" value="Glyco_trans_1"/>
</dbReference>
<sequence>MYIALFIPVLTFGGAEKVVIALANGLAEKGHKVDLVLIKREGQLLDTVSDKVRIVSLNSKKTFLSVWKLKSYLKESRPEFLLSGLDNANIVSSLAMRIAKVKTKHIITLHTNLKQSYLRPRTKLHRFYPAWMRKLFPHADHFVAVSNCVAKQSGNFLGVNDDRIEVIYNPVINSKIKERALEAVDNPWLNDPNYFTMVAAGRIFEAKDYPTMLKAFAKVLQEAPHARLIILGDGKQTIRREMEDIISKEEMGHAVELCGFVHNPYAYINKASLFVLSSKWEGFGNVLVEALYLGKPVISTACECGPEEILQKGKFGSLVPVGKPDELAKAMIDEIKVKSFRDKEALSLHLKQMEDEYVVSRYEEFLQQRVEETKG</sequence>
<dbReference type="Pfam" id="PF00534">
    <property type="entry name" value="Glycos_transf_1"/>
    <property type="match status" value="1"/>
</dbReference>
<dbReference type="InterPro" id="IPR028098">
    <property type="entry name" value="Glyco_trans_4-like_N"/>
</dbReference>
<dbReference type="AlphaFoldDB" id="A0A5D4T2R3"/>
<dbReference type="OrthoDB" id="9787617at2"/>
<dbReference type="Pfam" id="PF13439">
    <property type="entry name" value="Glyco_transf_4"/>
    <property type="match status" value="1"/>
</dbReference>
<dbReference type="SUPFAM" id="SSF53756">
    <property type="entry name" value="UDP-Glycosyltransferase/glycogen phosphorylase"/>
    <property type="match status" value="1"/>
</dbReference>
<name>A0A5D4T2R3_9BACI</name>
<feature type="domain" description="Glycosyltransferase subfamily 4-like N-terminal" evidence="2">
    <location>
        <begin position="12"/>
        <end position="171"/>
    </location>
</feature>
<dbReference type="GO" id="GO:0016757">
    <property type="term" value="F:glycosyltransferase activity"/>
    <property type="evidence" value="ECO:0007669"/>
    <property type="project" value="InterPro"/>
</dbReference>
<dbReference type="Gene3D" id="3.40.50.2000">
    <property type="entry name" value="Glycogen Phosphorylase B"/>
    <property type="match status" value="2"/>
</dbReference>
<organism evidence="3 4">
    <name type="scientific">Sutcliffiella horikoshii</name>
    <dbReference type="NCBI Taxonomy" id="79883"/>
    <lineage>
        <taxon>Bacteria</taxon>
        <taxon>Bacillati</taxon>
        <taxon>Bacillota</taxon>
        <taxon>Bacilli</taxon>
        <taxon>Bacillales</taxon>
        <taxon>Bacillaceae</taxon>
        <taxon>Sutcliffiella</taxon>
    </lineage>
</organism>
<evidence type="ECO:0000259" key="2">
    <source>
        <dbReference type="Pfam" id="PF13439"/>
    </source>
</evidence>
<dbReference type="EMBL" id="VTEV01000002">
    <property type="protein sequence ID" value="TYS69863.1"/>
    <property type="molecule type" value="Genomic_DNA"/>
</dbReference>
<evidence type="ECO:0000313" key="3">
    <source>
        <dbReference type="EMBL" id="TYS69863.1"/>
    </source>
</evidence>
<dbReference type="PANTHER" id="PTHR12526:SF630">
    <property type="entry name" value="GLYCOSYLTRANSFERASE"/>
    <property type="match status" value="1"/>
</dbReference>
<dbReference type="Proteomes" id="UP000322524">
    <property type="component" value="Unassembled WGS sequence"/>
</dbReference>
<evidence type="ECO:0000313" key="4">
    <source>
        <dbReference type="Proteomes" id="UP000322524"/>
    </source>
</evidence>
<reference evidence="3 4" key="1">
    <citation type="submission" date="2019-08" db="EMBL/GenBank/DDBJ databases">
        <title>Bacillus genomes from the desert of Cuatro Cienegas, Coahuila.</title>
        <authorList>
            <person name="Olmedo-Alvarez G."/>
        </authorList>
    </citation>
    <scope>NUCLEOTIDE SEQUENCE [LARGE SCALE GENOMIC DNA]</scope>
    <source>
        <strain evidence="3 4">CH28_1T</strain>
    </source>
</reference>